<keyword evidence="2" id="KW-1185">Reference proteome</keyword>
<gene>
    <name evidence="1" type="ORF">VZ95_00015</name>
</gene>
<evidence type="ECO:0000313" key="2">
    <source>
        <dbReference type="Proteomes" id="UP000033774"/>
    </source>
</evidence>
<dbReference type="AlphaFoldDB" id="A0A0F3IWW7"/>
<dbReference type="Proteomes" id="UP000033774">
    <property type="component" value="Unassembled WGS sequence"/>
</dbReference>
<sequence>MQATALEARDQRSFGRRTLLDTNQLSELRNILSPCDLRKLIGDVIGVVQQCTRAIRSTRGRATADTLRNAYDLYGTAASFGLMPLASAAERVVSTAKTGDGPQPLSVQARELVSVGETTVEALLVWIDQAAPEKAA</sequence>
<proteinExistence type="predicted"/>
<accession>A0A0F3IWW7</accession>
<name>A0A0F3IWW7_9PROT</name>
<dbReference type="SUPFAM" id="SSF47226">
    <property type="entry name" value="Histidine-containing phosphotransfer domain, HPT domain"/>
    <property type="match status" value="1"/>
</dbReference>
<dbReference type="GO" id="GO:0000160">
    <property type="term" value="P:phosphorelay signal transduction system"/>
    <property type="evidence" value="ECO:0007669"/>
    <property type="project" value="InterPro"/>
</dbReference>
<evidence type="ECO:0008006" key="3">
    <source>
        <dbReference type="Google" id="ProtNLM"/>
    </source>
</evidence>
<reference evidence="1 2" key="1">
    <citation type="submission" date="2015-03" db="EMBL/GenBank/DDBJ databases">
        <title>Draft genome sequence of Elstera litoralis.</title>
        <authorList>
            <person name="Rahalkar M.C."/>
            <person name="Dhakephalkar P.K."/>
            <person name="Pore S.D."/>
            <person name="Arora P."/>
            <person name="Kapse N.G."/>
            <person name="Pandit P.S."/>
        </authorList>
    </citation>
    <scope>NUCLEOTIDE SEQUENCE [LARGE SCALE GENOMIC DNA]</scope>
    <source>
        <strain evidence="1 2">Dia-1</strain>
    </source>
</reference>
<protein>
    <recommendedName>
        <fullName evidence="3">HPt domain-containing protein</fullName>
    </recommendedName>
</protein>
<comment type="caution">
    <text evidence="1">The sequence shown here is derived from an EMBL/GenBank/DDBJ whole genome shotgun (WGS) entry which is preliminary data.</text>
</comment>
<dbReference type="Gene3D" id="1.20.120.160">
    <property type="entry name" value="HPT domain"/>
    <property type="match status" value="1"/>
</dbReference>
<dbReference type="RefSeq" id="WP_045774065.1">
    <property type="nucleotide sequence ID" value="NZ_LAJY01000001.1"/>
</dbReference>
<dbReference type="InterPro" id="IPR036641">
    <property type="entry name" value="HPT_dom_sf"/>
</dbReference>
<evidence type="ECO:0000313" key="1">
    <source>
        <dbReference type="EMBL" id="KJV11181.1"/>
    </source>
</evidence>
<organism evidence="1 2">
    <name type="scientific">Elstera litoralis</name>
    <dbReference type="NCBI Taxonomy" id="552518"/>
    <lineage>
        <taxon>Bacteria</taxon>
        <taxon>Pseudomonadati</taxon>
        <taxon>Pseudomonadota</taxon>
        <taxon>Alphaproteobacteria</taxon>
        <taxon>Rhodospirillales</taxon>
        <taxon>Rhodospirillaceae</taxon>
        <taxon>Elstera</taxon>
    </lineage>
</organism>
<dbReference type="OrthoDB" id="9849259at2"/>
<dbReference type="EMBL" id="LAJY01000001">
    <property type="protein sequence ID" value="KJV11181.1"/>
    <property type="molecule type" value="Genomic_DNA"/>
</dbReference>